<gene>
    <name evidence="6" type="ORF">AW736_04920</name>
</gene>
<dbReference type="OrthoDB" id="9801717at2"/>
<evidence type="ECO:0000313" key="7">
    <source>
        <dbReference type="Proteomes" id="UP000078486"/>
    </source>
</evidence>
<dbReference type="InterPro" id="IPR010998">
    <property type="entry name" value="Integrase_recombinase_N"/>
</dbReference>
<dbReference type="RefSeq" id="WP_068769110.1">
    <property type="nucleotide sequence ID" value="NZ_CP109796.1"/>
</dbReference>
<dbReference type="GO" id="GO:0015074">
    <property type="term" value="P:DNA integration"/>
    <property type="evidence" value="ECO:0007669"/>
    <property type="project" value="UniProtKB-KW"/>
</dbReference>
<name>A0A178IPF5_9BACT</name>
<organism evidence="6 7">
    <name type="scientific">Termitidicoccus mucosus</name>
    <dbReference type="NCBI Taxonomy" id="1184151"/>
    <lineage>
        <taxon>Bacteria</taxon>
        <taxon>Pseudomonadati</taxon>
        <taxon>Verrucomicrobiota</taxon>
        <taxon>Opitutia</taxon>
        <taxon>Opitutales</taxon>
        <taxon>Opitutaceae</taxon>
        <taxon>Termitidicoccus</taxon>
    </lineage>
</organism>
<dbReference type="Proteomes" id="UP000078486">
    <property type="component" value="Unassembled WGS sequence"/>
</dbReference>
<sequence>MEITGPFLDRAKRANGQPACWYLRYSTPKLKPDGTSVLDAAGKVRLQRHRPYYESKAKAEADKPSIREQHEKTGSGQFLFDRKAAEDYEGALKLVGGVPLIEVAKFWRLHHPDKPKRKLAELFLSFLADVKLRHGEGRHYSDLKSRGGAFIKAGFGERYADTVTRQEILTYVKEMPDVESRTKRNHKTAICEFFNWLVQEEHEIPVNPAAGIKKRMLPKETKKEIEFLRLDYVVRYIRAAERYDPDLVAHEVVQLVAGVRADDEMADFEAGFVYPQTKEVVIPANVAKTEKREVIDGLEENFWAWWAAYAPSEGRLRPKNYDRRWDRLRVLASIEDRSNADELALLPIKYLLRLPESRAALKKWPWNARRRTFCTYHVAKHQSAAKTALIMRHRGSAYTLHNSYRGLGVTPEQGQEYFRIMPAPVAAPIRPTKVLKGIIRIQAATQKKASQAWNSRPGTAPYASRSILRMR</sequence>
<dbReference type="SUPFAM" id="SSF56349">
    <property type="entry name" value="DNA breaking-rejoining enzymes"/>
    <property type="match status" value="1"/>
</dbReference>
<dbReference type="GO" id="GO:0003677">
    <property type="term" value="F:DNA binding"/>
    <property type="evidence" value="ECO:0007669"/>
    <property type="project" value="UniProtKB-UniRule"/>
</dbReference>
<keyword evidence="2 3" id="KW-0238">DNA-binding</keyword>
<dbReference type="PROSITE" id="PS51900">
    <property type="entry name" value="CB"/>
    <property type="match status" value="1"/>
</dbReference>
<dbReference type="InterPro" id="IPR044068">
    <property type="entry name" value="CB"/>
</dbReference>
<dbReference type="EMBL" id="LRRQ01000040">
    <property type="protein sequence ID" value="OAM91119.1"/>
    <property type="molecule type" value="Genomic_DNA"/>
</dbReference>
<evidence type="ECO:0000256" key="1">
    <source>
        <dbReference type="ARBA" id="ARBA00022908"/>
    </source>
</evidence>
<keyword evidence="1" id="KW-0229">DNA integration</keyword>
<comment type="caution">
    <text evidence="6">The sequence shown here is derived from an EMBL/GenBank/DDBJ whole genome shotgun (WGS) entry which is preliminary data.</text>
</comment>
<evidence type="ECO:0000259" key="5">
    <source>
        <dbReference type="PROSITE" id="PS51900"/>
    </source>
</evidence>
<keyword evidence="7" id="KW-1185">Reference proteome</keyword>
<dbReference type="AlphaFoldDB" id="A0A178IPF5"/>
<evidence type="ECO:0000256" key="3">
    <source>
        <dbReference type="PROSITE-ProRule" id="PRU01248"/>
    </source>
</evidence>
<proteinExistence type="predicted"/>
<protein>
    <recommendedName>
        <fullName evidence="5">Core-binding (CB) domain-containing protein</fullName>
    </recommendedName>
</protein>
<accession>A0A178IPF5</accession>
<feature type="region of interest" description="Disordered" evidence="4">
    <location>
        <begin position="53"/>
        <end position="73"/>
    </location>
</feature>
<evidence type="ECO:0000256" key="2">
    <source>
        <dbReference type="ARBA" id="ARBA00023125"/>
    </source>
</evidence>
<evidence type="ECO:0000313" key="6">
    <source>
        <dbReference type="EMBL" id="OAM91119.1"/>
    </source>
</evidence>
<evidence type="ECO:0000256" key="4">
    <source>
        <dbReference type="SAM" id="MobiDB-lite"/>
    </source>
</evidence>
<dbReference type="InterPro" id="IPR011010">
    <property type="entry name" value="DNA_brk_join_enz"/>
</dbReference>
<dbReference type="Gene3D" id="1.10.150.130">
    <property type="match status" value="1"/>
</dbReference>
<feature type="region of interest" description="Disordered" evidence="4">
    <location>
        <begin position="450"/>
        <end position="471"/>
    </location>
</feature>
<reference evidence="6 7" key="1">
    <citation type="submission" date="2016-01" db="EMBL/GenBank/DDBJ databases">
        <title>High potential of lignocellulose degradation of a new Verrucomicrobia species.</title>
        <authorList>
            <person name="Wang Y."/>
            <person name="Shi Y."/>
            <person name="Qiu Z."/>
            <person name="Liu S."/>
            <person name="Yang H."/>
        </authorList>
    </citation>
    <scope>NUCLEOTIDE SEQUENCE [LARGE SCALE GENOMIC DNA]</scope>
    <source>
        <strain evidence="6 7">TSB47</strain>
    </source>
</reference>
<feature type="domain" description="Core-binding (CB)" evidence="5">
    <location>
        <begin position="114"/>
        <end position="198"/>
    </location>
</feature>